<dbReference type="InterPro" id="IPR016071">
    <property type="entry name" value="Staphylococal_nuclease_OB-fold"/>
</dbReference>
<dbReference type="SMART" id="SM00318">
    <property type="entry name" value="SNc"/>
    <property type="match status" value="1"/>
</dbReference>
<evidence type="ECO:0000259" key="3">
    <source>
        <dbReference type="PROSITE" id="PS50830"/>
    </source>
</evidence>
<dbReference type="RefSeq" id="WP_066849886.1">
    <property type="nucleotide sequence ID" value="NZ_CP019603.1"/>
</dbReference>
<reference evidence="4 5" key="1">
    <citation type="submission" date="2017-01" db="EMBL/GenBank/DDBJ databases">
        <title>Complete genome sequence of esterase-producing bacterium Croceicoccus marinus E4A9.</title>
        <authorList>
            <person name="Wu Y.-H."/>
            <person name="Cheng H."/>
            <person name="Xu L."/>
            <person name="Huo Y.-Y."/>
            <person name="Wang C.-S."/>
            <person name="Xu X.-W."/>
        </authorList>
    </citation>
    <scope>NUCLEOTIDE SEQUENCE [LARGE SCALE GENOMIC DNA]</scope>
    <source>
        <strain evidence="4 5">E4A9</strain>
        <plasmid evidence="5">Plasmid pcme4a9i</plasmid>
    </source>
</reference>
<keyword evidence="2" id="KW-0732">Signal</keyword>
<feature type="chain" id="PRO_5011516709" description="TNase-like domain-containing protein" evidence="2">
    <location>
        <begin position="19"/>
        <end position="223"/>
    </location>
</feature>
<organism evidence="4 5">
    <name type="scientific">Croceicoccus marinus</name>
    <dbReference type="NCBI Taxonomy" id="450378"/>
    <lineage>
        <taxon>Bacteria</taxon>
        <taxon>Pseudomonadati</taxon>
        <taxon>Pseudomonadota</taxon>
        <taxon>Alphaproteobacteria</taxon>
        <taxon>Sphingomonadales</taxon>
        <taxon>Erythrobacteraceae</taxon>
        <taxon>Croceicoccus</taxon>
    </lineage>
</organism>
<evidence type="ECO:0000256" key="1">
    <source>
        <dbReference type="SAM" id="MobiDB-lite"/>
    </source>
</evidence>
<evidence type="ECO:0000313" key="5">
    <source>
        <dbReference type="Proteomes" id="UP000195807"/>
    </source>
</evidence>
<dbReference type="STRING" id="450378.GCA_001661675_03102"/>
<dbReference type="PROSITE" id="PS50830">
    <property type="entry name" value="TNASE_3"/>
    <property type="match status" value="1"/>
</dbReference>
<dbReference type="InterPro" id="IPR008613">
    <property type="entry name" value="Excalibur_Ca-bd_domain"/>
</dbReference>
<name>A0A1Z1FGC9_9SPHN</name>
<dbReference type="AlphaFoldDB" id="A0A1Z1FGC9"/>
<dbReference type="Pfam" id="PF00565">
    <property type="entry name" value="SNase"/>
    <property type="match status" value="1"/>
</dbReference>
<dbReference type="OrthoDB" id="9805504at2"/>
<proteinExistence type="predicted"/>
<dbReference type="KEGG" id="cman:A9D14_15440"/>
<dbReference type="PANTHER" id="PTHR12302:SF26">
    <property type="entry name" value="BLR1266 PROTEIN"/>
    <property type="match status" value="1"/>
</dbReference>
<feature type="region of interest" description="Disordered" evidence="1">
    <location>
        <begin position="204"/>
        <end position="223"/>
    </location>
</feature>
<geneLocation type="plasmid" evidence="5">
    <name>pcme4a9i</name>
</geneLocation>
<keyword evidence="4" id="KW-0614">Plasmid</keyword>
<accession>A0A1Z1FGC9</accession>
<protein>
    <recommendedName>
        <fullName evidence="3">TNase-like domain-containing protein</fullName>
    </recommendedName>
</protein>
<feature type="signal peptide" evidence="2">
    <location>
        <begin position="1"/>
        <end position="18"/>
    </location>
</feature>
<dbReference type="SUPFAM" id="SSF50199">
    <property type="entry name" value="Staphylococcal nuclease"/>
    <property type="match status" value="1"/>
</dbReference>
<dbReference type="InterPro" id="IPR035437">
    <property type="entry name" value="SNase_OB-fold_sf"/>
</dbReference>
<keyword evidence="5" id="KW-1185">Reference proteome</keyword>
<dbReference type="PANTHER" id="PTHR12302">
    <property type="entry name" value="EBNA2 BINDING PROTEIN P100"/>
    <property type="match status" value="1"/>
</dbReference>
<dbReference type="Gene3D" id="2.40.50.90">
    <property type="match status" value="1"/>
</dbReference>
<dbReference type="SMART" id="SM00894">
    <property type="entry name" value="Excalibur"/>
    <property type="match status" value="1"/>
</dbReference>
<gene>
    <name evidence="4" type="ORF">A9D14_15440</name>
</gene>
<dbReference type="Proteomes" id="UP000195807">
    <property type="component" value="Plasmid pCME4A9I"/>
</dbReference>
<evidence type="ECO:0000256" key="2">
    <source>
        <dbReference type="SAM" id="SignalP"/>
    </source>
</evidence>
<dbReference type="Pfam" id="PF05901">
    <property type="entry name" value="Excalibur"/>
    <property type="match status" value="1"/>
</dbReference>
<dbReference type="EMBL" id="CP019603">
    <property type="protein sequence ID" value="ARU17757.1"/>
    <property type="molecule type" value="Genomic_DNA"/>
</dbReference>
<sequence>MRRLLILAVLMFPASAQAQMLFENPRVVDGDTLAFNGSYVRLHGIDAVERDQECIRASERWRCGEEAGTVLSELVARGTVNCRQMGTDQYGRAVAICSVNRVDLGKRMVQAGLAVALPAYSQEYVADEQAAKAQQIGIWASEFEQPADYRAAYPQKALPQAPRHTGGPMPTIVPTSPRNEVYFRNCREARAAGYAPMYRGQPGYRPEMDGDNDGVACEPYRGR</sequence>
<feature type="domain" description="TNase-like" evidence="3">
    <location>
        <begin position="26"/>
        <end position="141"/>
    </location>
</feature>
<evidence type="ECO:0000313" key="4">
    <source>
        <dbReference type="EMBL" id="ARU17757.1"/>
    </source>
</evidence>